<keyword evidence="8" id="KW-0472">Membrane</keyword>
<dbReference type="AlphaFoldDB" id="A0A2T7U9I1"/>
<dbReference type="UniPathway" id="UPA00219"/>
<dbReference type="Proteomes" id="UP000037507">
    <property type="component" value="Unassembled WGS sequence"/>
</dbReference>
<comment type="pathway">
    <text evidence="1 7">Cell wall biogenesis; peptidoglycan biosynthesis.</text>
</comment>
<feature type="active site" description="Proton donor/acceptor" evidence="7">
    <location>
        <position position="284"/>
    </location>
</feature>
<evidence type="ECO:0000313" key="11">
    <source>
        <dbReference type="Proteomes" id="UP000037507"/>
    </source>
</evidence>
<evidence type="ECO:0000256" key="1">
    <source>
        <dbReference type="ARBA" id="ARBA00004752"/>
    </source>
</evidence>
<evidence type="ECO:0000313" key="10">
    <source>
        <dbReference type="EMBL" id="PVE41355.1"/>
    </source>
</evidence>
<dbReference type="PANTHER" id="PTHR36699:SF1">
    <property type="entry name" value="L,D-TRANSPEPTIDASE YAFK-RELATED"/>
    <property type="match status" value="1"/>
</dbReference>
<keyword evidence="3" id="KW-0808">Transferase</keyword>
<sequence>MKQRRRRAAPYALAWSKLLRWVVPSLLVSALALAAWWVAARHGGPDATIELTNAQATSGPMRWRIEFEPGPEQPAAASPDPETLVRRIYAQLGQGERSQALATAASLAAQFPNFQLGQLLYADLLNISSRQPIHGEEIDEETRPSALKRLEELVLEAKRRLSPPEAHTLHGQIPAALTYIDPQQAYVAAVDASRSRLYWFANRTGHDGKPRLELLKETYVSVGINGVGKLKEGDGKTPLGVYFIQKNLPGATLPDLFGVGALTLNYPSAIDIMRNKTGSGIWLHGTPSAQYTRAPESTDGCVVLANPEMEKLLNLPGLRMTPVIIADKLEWAPAGGTASLYADFKPTLDQWLQARNGLDPEVLKQHYSSRFQREELDLDHWWPKLVKLSLGHYKNKPLQLVSVLRWQDAQDTLVVTMKDPNQKNLQAHQYLRTYWQKEGAAWKLIFEGPT</sequence>
<protein>
    <submittedName>
        <fullName evidence="10">L,D-transpeptidase</fullName>
    </submittedName>
</protein>
<organism evidence="10 11">
    <name type="scientific">Limnohabitans planktonicus II-D5</name>
    <dbReference type="NCBI Taxonomy" id="1293045"/>
    <lineage>
        <taxon>Bacteria</taxon>
        <taxon>Pseudomonadati</taxon>
        <taxon>Pseudomonadota</taxon>
        <taxon>Betaproteobacteria</taxon>
        <taxon>Burkholderiales</taxon>
        <taxon>Comamonadaceae</taxon>
        <taxon>Limnohabitans</taxon>
    </lineage>
</organism>
<reference evidence="10" key="1">
    <citation type="submission" date="2017-04" db="EMBL/GenBank/DDBJ databases">
        <title>Unexpected and diverse lifestyles within the genus Limnohabitans.</title>
        <authorList>
            <person name="Kasalicky V."/>
            <person name="Mehrshad M."/>
            <person name="Andrei S.-A."/>
            <person name="Salcher M."/>
            <person name="Kratochvilova H."/>
            <person name="Simek K."/>
            <person name="Ghai R."/>
        </authorList>
    </citation>
    <scope>NUCLEOTIDE SEQUENCE [LARGE SCALE GENOMIC DNA]</scope>
    <source>
        <strain evidence="10">II-D5</strain>
    </source>
</reference>
<keyword evidence="6 7" id="KW-0961">Cell wall biogenesis/degradation</keyword>
<dbReference type="PROSITE" id="PS52029">
    <property type="entry name" value="LD_TPASE"/>
    <property type="match status" value="1"/>
</dbReference>
<keyword evidence="11" id="KW-1185">Reference proteome</keyword>
<keyword evidence="8" id="KW-1133">Transmembrane helix</keyword>
<name>A0A2T7U9I1_9BURK</name>
<keyword evidence="8" id="KW-0812">Transmembrane</keyword>
<dbReference type="GO" id="GO:0008360">
    <property type="term" value="P:regulation of cell shape"/>
    <property type="evidence" value="ECO:0007669"/>
    <property type="project" value="UniProtKB-UniRule"/>
</dbReference>
<evidence type="ECO:0000256" key="2">
    <source>
        <dbReference type="ARBA" id="ARBA00005992"/>
    </source>
</evidence>
<comment type="caution">
    <text evidence="10">The sequence shown here is derived from an EMBL/GenBank/DDBJ whole genome shotgun (WGS) entry which is preliminary data.</text>
</comment>
<feature type="transmembrane region" description="Helical" evidence="8">
    <location>
        <begin position="21"/>
        <end position="39"/>
    </location>
</feature>
<keyword evidence="5 7" id="KW-0573">Peptidoglycan synthesis</keyword>
<dbReference type="GO" id="GO:0009252">
    <property type="term" value="P:peptidoglycan biosynthetic process"/>
    <property type="evidence" value="ECO:0007669"/>
    <property type="project" value="UniProtKB-UniPathway"/>
</dbReference>
<comment type="similarity">
    <text evidence="2">Belongs to the YkuD family.</text>
</comment>
<evidence type="ECO:0000256" key="5">
    <source>
        <dbReference type="ARBA" id="ARBA00022984"/>
    </source>
</evidence>
<evidence type="ECO:0000259" key="9">
    <source>
        <dbReference type="PROSITE" id="PS52029"/>
    </source>
</evidence>
<dbReference type="GO" id="GO:0016740">
    <property type="term" value="F:transferase activity"/>
    <property type="evidence" value="ECO:0007669"/>
    <property type="project" value="UniProtKB-KW"/>
</dbReference>
<feature type="domain" description="L,D-TPase catalytic" evidence="9">
    <location>
        <begin position="186"/>
        <end position="326"/>
    </location>
</feature>
<dbReference type="EMBL" id="LFYT02000031">
    <property type="protein sequence ID" value="PVE41355.1"/>
    <property type="molecule type" value="Genomic_DNA"/>
</dbReference>
<evidence type="ECO:0000256" key="8">
    <source>
        <dbReference type="SAM" id="Phobius"/>
    </source>
</evidence>
<feature type="active site" description="Nucleophile" evidence="7">
    <location>
        <position position="301"/>
    </location>
</feature>
<evidence type="ECO:0000256" key="6">
    <source>
        <dbReference type="ARBA" id="ARBA00023316"/>
    </source>
</evidence>
<evidence type="ECO:0000256" key="4">
    <source>
        <dbReference type="ARBA" id="ARBA00022960"/>
    </source>
</evidence>
<keyword evidence="4 7" id="KW-0133">Cell shape</keyword>
<dbReference type="GO" id="GO:0071555">
    <property type="term" value="P:cell wall organization"/>
    <property type="evidence" value="ECO:0007669"/>
    <property type="project" value="UniProtKB-UniRule"/>
</dbReference>
<dbReference type="SUPFAM" id="SSF141523">
    <property type="entry name" value="L,D-transpeptidase catalytic domain-like"/>
    <property type="match status" value="1"/>
</dbReference>
<dbReference type="InterPro" id="IPR005490">
    <property type="entry name" value="LD_TPept_cat_dom"/>
</dbReference>
<dbReference type="Pfam" id="PF03734">
    <property type="entry name" value="YkuD"/>
    <property type="match status" value="1"/>
</dbReference>
<accession>A0A2T7U9I1</accession>
<evidence type="ECO:0000256" key="3">
    <source>
        <dbReference type="ARBA" id="ARBA00022679"/>
    </source>
</evidence>
<dbReference type="PANTHER" id="PTHR36699">
    <property type="entry name" value="LD-TRANSPEPTIDASE"/>
    <property type="match status" value="1"/>
</dbReference>
<dbReference type="GO" id="GO:0004180">
    <property type="term" value="F:carboxypeptidase activity"/>
    <property type="evidence" value="ECO:0007669"/>
    <property type="project" value="UniProtKB-ARBA"/>
</dbReference>
<proteinExistence type="inferred from homology"/>
<gene>
    <name evidence="10" type="ORF">H663_017435</name>
</gene>
<evidence type="ECO:0000256" key="7">
    <source>
        <dbReference type="PROSITE-ProRule" id="PRU01373"/>
    </source>
</evidence>
<dbReference type="CDD" id="cd16913">
    <property type="entry name" value="YkuD_like"/>
    <property type="match status" value="1"/>
</dbReference>
<dbReference type="InterPro" id="IPR038063">
    <property type="entry name" value="Transpep_catalytic_dom"/>
</dbReference>
<dbReference type="Gene3D" id="2.40.440.10">
    <property type="entry name" value="L,D-transpeptidase catalytic domain-like"/>
    <property type="match status" value="1"/>
</dbReference>